<evidence type="ECO:0000256" key="14">
    <source>
        <dbReference type="ARBA" id="ARBA00023211"/>
    </source>
</evidence>
<feature type="disulfide bond" evidence="17">
    <location>
        <begin position="389"/>
        <end position="401"/>
    </location>
</feature>
<feature type="disulfide bond" evidence="17">
    <location>
        <begin position="569"/>
        <end position="578"/>
    </location>
</feature>
<organism evidence="20 21">
    <name type="scientific">Homarus americanus</name>
    <name type="common">American lobster</name>
    <dbReference type="NCBI Taxonomy" id="6706"/>
    <lineage>
        <taxon>Eukaryota</taxon>
        <taxon>Metazoa</taxon>
        <taxon>Ecdysozoa</taxon>
        <taxon>Arthropoda</taxon>
        <taxon>Crustacea</taxon>
        <taxon>Multicrustacea</taxon>
        <taxon>Malacostraca</taxon>
        <taxon>Eumalacostraca</taxon>
        <taxon>Eucarida</taxon>
        <taxon>Decapoda</taxon>
        <taxon>Pleocyemata</taxon>
        <taxon>Astacidea</taxon>
        <taxon>Nephropoidea</taxon>
        <taxon>Nephropidae</taxon>
        <taxon>Homarus</taxon>
    </lineage>
</organism>
<dbReference type="GO" id="GO:0005795">
    <property type="term" value="C:Golgi stack"/>
    <property type="evidence" value="ECO:0007669"/>
    <property type="project" value="InterPro"/>
</dbReference>
<feature type="binding site" evidence="15">
    <location>
        <begin position="420"/>
        <end position="424"/>
    </location>
    <ligand>
        <name>substrate</name>
    </ligand>
</feature>
<accession>A0A8J5K540</accession>
<dbReference type="OrthoDB" id="6019616at2759"/>
<evidence type="ECO:0000313" key="21">
    <source>
        <dbReference type="Proteomes" id="UP000747542"/>
    </source>
</evidence>
<keyword evidence="9" id="KW-1133">Transmembrane helix</keyword>
<feature type="disulfide bond" evidence="17">
    <location>
        <begin position="475"/>
        <end position="478"/>
    </location>
</feature>
<protein>
    <submittedName>
        <fullName evidence="20">Alpha-1-6-mannosyl-glycoprotein 2-beta-N-acetylglucosaminyltransferase-like 2</fullName>
    </submittedName>
</protein>
<evidence type="ECO:0000256" key="13">
    <source>
        <dbReference type="ARBA" id="ARBA00023180"/>
    </source>
</evidence>
<keyword evidence="12 17" id="KW-1015">Disulfide bond</keyword>
<dbReference type="PANTHER" id="PTHR12871:SF0">
    <property type="entry name" value="ALPHA-1,6-MANNOSYL-GLYCOPROTEIN 2-BETA-N-ACETYLGLUCOSAMINYLTRANSFERASE"/>
    <property type="match status" value="1"/>
</dbReference>
<feature type="binding site" evidence="15">
    <location>
        <begin position="316"/>
        <end position="320"/>
    </location>
    <ligand>
        <name>substrate</name>
    </ligand>
</feature>
<feature type="binding site" evidence="16">
    <location>
        <position position="565"/>
    </location>
    <ligand>
        <name>Mn(2+)</name>
        <dbReference type="ChEBI" id="CHEBI:29035"/>
    </ligand>
</feature>
<keyword evidence="6" id="KW-0812">Transmembrane</keyword>
<evidence type="ECO:0000313" key="20">
    <source>
        <dbReference type="EMBL" id="KAG7165114.1"/>
    </source>
</evidence>
<reference evidence="20" key="1">
    <citation type="journal article" date="2021" name="Sci. Adv.">
        <title>The American lobster genome reveals insights on longevity, neural, and immune adaptations.</title>
        <authorList>
            <person name="Polinski J.M."/>
            <person name="Zimin A.V."/>
            <person name="Clark K.F."/>
            <person name="Kohn A.B."/>
            <person name="Sadowski N."/>
            <person name="Timp W."/>
            <person name="Ptitsyn A."/>
            <person name="Khanna P."/>
            <person name="Romanova D.Y."/>
            <person name="Williams P."/>
            <person name="Greenwood S.J."/>
            <person name="Moroz L.L."/>
            <person name="Walt D.R."/>
            <person name="Bodnar A.G."/>
        </authorList>
    </citation>
    <scope>NUCLEOTIDE SEQUENCE</scope>
    <source>
        <strain evidence="20">GMGI-L3</strain>
    </source>
</reference>
<dbReference type="GO" id="GO:0000139">
    <property type="term" value="C:Golgi membrane"/>
    <property type="evidence" value="ECO:0007669"/>
    <property type="project" value="UniProtKB-SubCell"/>
</dbReference>
<feature type="binding site" evidence="15">
    <location>
        <position position="347"/>
    </location>
    <ligand>
        <name>substrate</name>
    </ligand>
</feature>
<evidence type="ECO:0000256" key="1">
    <source>
        <dbReference type="ARBA" id="ARBA00001936"/>
    </source>
</evidence>
<evidence type="ECO:0000256" key="3">
    <source>
        <dbReference type="ARBA" id="ARBA00004922"/>
    </source>
</evidence>
<dbReference type="PANTHER" id="PTHR12871">
    <property type="entry name" value="BETA-1,2-N-ACETYLGLUCOSAMINYLTRANSFERASE II"/>
    <property type="match status" value="1"/>
</dbReference>
<dbReference type="Pfam" id="PF05060">
    <property type="entry name" value="MGAT2"/>
    <property type="match status" value="1"/>
</dbReference>
<evidence type="ECO:0000256" key="18">
    <source>
        <dbReference type="SAM" id="MobiDB-lite"/>
    </source>
</evidence>
<dbReference type="GO" id="GO:0009312">
    <property type="term" value="P:oligosaccharide biosynthetic process"/>
    <property type="evidence" value="ECO:0007669"/>
    <property type="project" value="InterPro"/>
</dbReference>
<evidence type="ECO:0000256" key="4">
    <source>
        <dbReference type="ARBA" id="ARBA00022676"/>
    </source>
</evidence>
<evidence type="ECO:0000256" key="17">
    <source>
        <dbReference type="PIRSR" id="PIRSR607754-3"/>
    </source>
</evidence>
<evidence type="ECO:0000256" key="5">
    <source>
        <dbReference type="ARBA" id="ARBA00022679"/>
    </source>
</evidence>
<feature type="signal peptide" evidence="19">
    <location>
        <begin position="1"/>
        <end position="25"/>
    </location>
</feature>
<keyword evidence="5" id="KW-0808">Transferase</keyword>
<keyword evidence="8" id="KW-0735">Signal-anchor</keyword>
<comment type="caution">
    <text evidence="20">The sequence shown here is derived from an EMBL/GenBank/DDBJ whole genome shotgun (WGS) entry which is preliminary data.</text>
</comment>
<keyword evidence="7 16" id="KW-0479">Metal-binding</keyword>
<feature type="chain" id="PRO_5035252577" evidence="19">
    <location>
        <begin position="26"/>
        <end position="650"/>
    </location>
</feature>
<keyword evidence="10" id="KW-0333">Golgi apparatus</keyword>
<keyword evidence="13" id="KW-0325">Glycoprotein</keyword>
<evidence type="ECO:0000256" key="10">
    <source>
        <dbReference type="ARBA" id="ARBA00023034"/>
    </source>
</evidence>
<keyword evidence="19" id="KW-0732">Signal</keyword>
<keyword evidence="4" id="KW-0328">Glycosyltransferase</keyword>
<evidence type="ECO:0000256" key="12">
    <source>
        <dbReference type="ARBA" id="ARBA00023157"/>
    </source>
</evidence>
<evidence type="ECO:0000256" key="15">
    <source>
        <dbReference type="PIRSR" id="PIRSR607754-1"/>
    </source>
</evidence>
<sequence length="650" mass="75210">MRWRRALKRVLVALMFLCMTIKIQLELKMLDSTKNDVVFAPWWSNETAGHLRAFPKVSQYLRSPAPTHLSSEHFETKENLNKFSLQYTSSASYNVNNRTNTSASELRSDNKPEILRKDKDSVFHSNVTKKHVDNVKSKHISVVVKEKVQKTTTKNVTQGVNTPVKRQHTSQKPATIKLTKKDVFAKLDIWDNKKKVKIDKVNTDFTEVKKNDEKTKIYVSAPVVTKENKPKPKLDLKKILPPKRIRGRPVGSPNLNKAAAPRRGVSHEVDSTEVSLSKEAIIKIKVQLKMDNNEQKVHNQDRYGPVHRNTSILLVQVHNRLGNLRYLVESMKAVRGIQEALVIFSHDLWDPAMNAFVRNITDFRVMQIFFPFSIQLHPFAYPGRDPRDCNWNSVRKGNDKCLNHRWPDTYGHYREASFTQIKHHWWWKIHRVFEGLEITKTNYTGHVVFLEDDHYVLPDLLHVLGLMKHIRHSSCDNCQVLSLGNYNKMSAAVYKNFVEKGDWWVTKYNLGFALDSVAWNVLTRCKTFFCDFDDYNWDWTLNNLVQTCLKPRMSMLSVRLTRVLHVGSCGTHVKKRLCDVRKEVQQAANRIKASKQYLFPDTLKLQSVYRSSGKPKNGNGGWGDVRDRHLCRAIANGTISDHTIARLQVH</sequence>
<evidence type="ECO:0000256" key="19">
    <source>
        <dbReference type="SAM" id="SignalP"/>
    </source>
</evidence>
<evidence type="ECO:0000256" key="16">
    <source>
        <dbReference type="PIRSR" id="PIRSR607754-2"/>
    </source>
</evidence>
<keyword evidence="11" id="KW-0472">Membrane</keyword>
<name>A0A8J5K540_HOMAM</name>
<comment type="pathway">
    <text evidence="3">Protein modification; protein glycosylation.</text>
</comment>
<dbReference type="InterPro" id="IPR007754">
    <property type="entry name" value="GlcNAc_II"/>
</dbReference>
<dbReference type="Proteomes" id="UP000747542">
    <property type="component" value="Unassembled WGS sequence"/>
</dbReference>
<feature type="region of interest" description="Disordered" evidence="18">
    <location>
        <begin position="243"/>
        <end position="266"/>
    </location>
</feature>
<evidence type="ECO:0000256" key="9">
    <source>
        <dbReference type="ARBA" id="ARBA00022989"/>
    </source>
</evidence>
<proteinExistence type="predicted"/>
<evidence type="ECO:0000256" key="11">
    <source>
        <dbReference type="ARBA" id="ARBA00023136"/>
    </source>
</evidence>
<comment type="cofactor">
    <cofactor evidence="1 16">
        <name>Mn(2+)</name>
        <dbReference type="ChEBI" id="CHEBI:29035"/>
    </cofactor>
</comment>
<dbReference type="EMBL" id="JAHLQT010024847">
    <property type="protein sequence ID" value="KAG7165114.1"/>
    <property type="molecule type" value="Genomic_DNA"/>
</dbReference>
<dbReference type="GO" id="GO:0046872">
    <property type="term" value="F:metal ion binding"/>
    <property type="evidence" value="ECO:0007669"/>
    <property type="project" value="UniProtKB-KW"/>
</dbReference>
<comment type="subcellular location">
    <subcellularLocation>
        <location evidence="2">Golgi apparatus membrane</location>
        <topology evidence="2">Single-pass type II membrane protein</topology>
    </subcellularLocation>
</comment>
<dbReference type="UniPathway" id="UPA00378"/>
<evidence type="ECO:0000256" key="7">
    <source>
        <dbReference type="ARBA" id="ARBA00022723"/>
    </source>
</evidence>
<dbReference type="GO" id="GO:0006487">
    <property type="term" value="P:protein N-linked glycosylation"/>
    <property type="evidence" value="ECO:0007669"/>
    <property type="project" value="TreeGrafter"/>
</dbReference>
<evidence type="ECO:0000256" key="2">
    <source>
        <dbReference type="ARBA" id="ARBA00004323"/>
    </source>
</evidence>
<dbReference type="AlphaFoldDB" id="A0A8J5K540"/>
<keyword evidence="21" id="KW-1185">Reference proteome</keyword>
<gene>
    <name evidence="20" type="primary">Mgat2-L2</name>
    <name evidence="20" type="ORF">Hamer_G004898</name>
</gene>
<feature type="disulfide bond" evidence="17">
    <location>
        <begin position="525"/>
        <end position="548"/>
    </location>
</feature>
<keyword evidence="14 16" id="KW-0464">Manganese</keyword>
<evidence type="ECO:0000256" key="6">
    <source>
        <dbReference type="ARBA" id="ARBA00022692"/>
    </source>
</evidence>
<dbReference type="GO" id="GO:0008455">
    <property type="term" value="F:alpha-1,6-mannosylglycoprotein 2-beta-N-acetylglucosaminyltransferase activity"/>
    <property type="evidence" value="ECO:0007669"/>
    <property type="project" value="InterPro"/>
</dbReference>
<feature type="disulfide bond" evidence="17">
    <location>
        <begin position="530"/>
        <end position="631"/>
    </location>
</feature>
<feature type="binding site" evidence="16">
    <location>
        <position position="453"/>
    </location>
    <ligand>
        <name>Mn(2+)</name>
        <dbReference type="ChEBI" id="CHEBI:29035"/>
    </ligand>
</feature>
<evidence type="ECO:0000256" key="8">
    <source>
        <dbReference type="ARBA" id="ARBA00022968"/>
    </source>
</evidence>